<reference evidence="3" key="1">
    <citation type="submission" date="2016-10" db="EMBL/GenBank/DDBJ databases">
        <authorList>
            <person name="Varghese N."/>
            <person name="Submissions S."/>
        </authorList>
    </citation>
    <scope>NUCLEOTIDE SEQUENCE [LARGE SCALE GENOMIC DNA]</scope>
    <source>
        <strain evidence="3">DSM 24729</strain>
    </source>
</reference>
<sequence>MKVHLKTIYVASIALLTLGCSQNYEETESQNEAEISEDLTVLKVSASQFYTLPNAAVRNNKKNLVTDFGANNSDSNDDSDKLNNAIRN</sequence>
<gene>
    <name evidence="2" type="ORF">SAMN04487992_104322</name>
</gene>
<dbReference type="Gene3D" id="2.160.20.10">
    <property type="entry name" value="Single-stranded right-handed beta-helix, Pectin lyase-like"/>
    <property type="match status" value="1"/>
</dbReference>
<evidence type="ECO:0000313" key="2">
    <source>
        <dbReference type="EMBL" id="SDE86431.1"/>
    </source>
</evidence>
<feature type="region of interest" description="Disordered" evidence="1">
    <location>
        <begin position="67"/>
        <end position="88"/>
    </location>
</feature>
<dbReference type="Proteomes" id="UP000182114">
    <property type="component" value="Unassembled WGS sequence"/>
</dbReference>
<proteinExistence type="predicted"/>
<keyword evidence="3" id="KW-1185">Reference proteome</keyword>
<dbReference type="AlphaFoldDB" id="A0A1G7GEB9"/>
<evidence type="ECO:0000256" key="1">
    <source>
        <dbReference type="SAM" id="MobiDB-lite"/>
    </source>
</evidence>
<dbReference type="PROSITE" id="PS51257">
    <property type="entry name" value="PROKAR_LIPOPROTEIN"/>
    <property type="match status" value="1"/>
</dbReference>
<dbReference type="EMBL" id="FNBD01000004">
    <property type="protein sequence ID" value="SDE86431.1"/>
    <property type="molecule type" value="Genomic_DNA"/>
</dbReference>
<organism evidence="2 3">
    <name type="scientific">Cellulophaga baltica</name>
    <dbReference type="NCBI Taxonomy" id="76594"/>
    <lineage>
        <taxon>Bacteria</taxon>
        <taxon>Pseudomonadati</taxon>
        <taxon>Bacteroidota</taxon>
        <taxon>Flavobacteriia</taxon>
        <taxon>Flavobacteriales</taxon>
        <taxon>Flavobacteriaceae</taxon>
        <taxon>Cellulophaga</taxon>
    </lineage>
</organism>
<protein>
    <submittedName>
        <fullName evidence="2">Uncharacterized protein</fullName>
    </submittedName>
</protein>
<dbReference type="InterPro" id="IPR012334">
    <property type="entry name" value="Pectin_lyas_fold"/>
</dbReference>
<dbReference type="RefSeq" id="WP_254788326.1">
    <property type="nucleotide sequence ID" value="NZ_FNBD01000004.1"/>
</dbReference>
<name>A0A1G7GEB9_9FLAO</name>
<evidence type="ECO:0000313" key="3">
    <source>
        <dbReference type="Proteomes" id="UP000182114"/>
    </source>
</evidence>
<accession>A0A1G7GEB9</accession>